<dbReference type="GO" id="GO:0016787">
    <property type="term" value="F:hydrolase activity"/>
    <property type="evidence" value="ECO:0007669"/>
    <property type="project" value="UniProtKB-KW"/>
</dbReference>
<comment type="similarity">
    <text evidence="1">Belongs to the 4-hydroxybenzoyl-CoA thioesterase family.</text>
</comment>
<dbReference type="SUPFAM" id="SSF54637">
    <property type="entry name" value="Thioesterase/thiol ester dehydrase-isomerase"/>
    <property type="match status" value="1"/>
</dbReference>
<keyword evidence="2 3" id="KW-0378">Hydrolase</keyword>
<dbReference type="PROSITE" id="PS01328">
    <property type="entry name" value="4HBCOA_THIOESTERASE"/>
    <property type="match status" value="1"/>
</dbReference>
<dbReference type="InterPro" id="IPR050563">
    <property type="entry name" value="4-hydroxybenzoyl-CoA_TE"/>
</dbReference>
<reference evidence="3" key="1">
    <citation type="submission" date="2023-06" db="EMBL/GenBank/DDBJ databases">
        <title>Robiginitalea aurantiacus sp. nov. and Algoriphagus sediminis sp. nov., isolated from coastal sediment.</title>
        <authorList>
            <person name="Zhou Z.Y."/>
            <person name="An J."/>
            <person name="Jia Y.W."/>
            <person name="Du Z.J."/>
        </authorList>
    </citation>
    <scope>NUCLEOTIDE SEQUENCE</scope>
    <source>
        <strain evidence="3">M39</strain>
    </source>
</reference>
<dbReference type="PIRSF" id="PIRSF003230">
    <property type="entry name" value="YbgC"/>
    <property type="match status" value="1"/>
</dbReference>
<dbReference type="CDD" id="cd00586">
    <property type="entry name" value="4HBT"/>
    <property type="match status" value="1"/>
</dbReference>
<dbReference type="InterPro" id="IPR029069">
    <property type="entry name" value="HotDog_dom_sf"/>
</dbReference>
<keyword evidence="4" id="KW-1185">Reference proteome</keyword>
<proteinExistence type="inferred from homology"/>
<name>A0ABT7WGB7_9FLAO</name>
<dbReference type="EC" id="3.1.2.-" evidence="3"/>
<accession>A0ABT7WGB7</accession>
<dbReference type="RefSeq" id="WP_289725320.1">
    <property type="nucleotide sequence ID" value="NZ_JAUDUY010000004.1"/>
</dbReference>
<dbReference type="PANTHER" id="PTHR31793:SF27">
    <property type="entry name" value="NOVEL THIOESTERASE SUPERFAMILY DOMAIN AND SAPOSIN A-TYPE DOMAIN CONTAINING PROTEIN (0610012H03RIK)"/>
    <property type="match status" value="1"/>
</dbReference>
<dbReference type="Pfam" id="PF13279">
    <property type="entry name" value="4HBT_2"/>
    <property type="match status" value="1"/>
</dbReference>
<dbReference type="Proteomes" id="UP001174839">
    <property type="component" value="Unassembled WGS sequence"/>
</dbReference>
<dbReference type="Gene3D" id="3.10.129.10">
    <property type="entry name" value="Hotdog Thioesterase"/>
    <property type="match status" value="1"/>
</dbReference>
<organism evidence="3 4">
    <name type="scientific">Robiginitalea aurantiaca</name>
    <dbReference type="NCBI Taxonomy" id="3056915"/>
    <lineage>
        <taxon>Bacteria</taxon>
        <taxon>Pseudomonadati</taxon>
        <taxon>Bacteroidota</taxon>
        <taxon>Flavobacteriia</taxon>
        <taxon>Flavobacteriales</taxon>
        <taxon>Flavobacteriaceae</taxon>
        <taxon>Robiginitalea</taxon>
    </lineage>
</organism>
<evidence type="ECO:0000313" key="4">
    <source>
        <dbReference type="Proteomes" id="UP001174839"/>
    </source>
</evidence>
<evidence type="ECO:0000256" key="2">
    <source>
        <dbReference type="ARBA" id="ARBA00022801"/>
    </source>
</evidence>
<dbReference type="NCBIfam" id="TIGR00051">
    <property type="entry name" value="YbgC/FadM family acyl-CoA thioesterase"/>
    <property type="match status" value="1"/>
</dbReference>
<sequence length="133" mass="15447">MHSHEISIRIRYGETDQMGVVYHGNYPQYLELGRVEWLRALGISYKNMEETGYILPVTSIAIQYKKPAVYDQVITIRTHLRNIPTVRISFDYEIEGENGEILATAQTDLAFLNSETRRPVRCPDYILQKVLQN</sequence>
<comment type="caution">
    <text evidence="3">The sequence shown here is derived from an EMBL/GenBank/DDBJ whole genome shotgun (WGS) entry which is preliminary data.</text>
</comment>
<evidence type="ECO:0000256" key="1">
    <source>
        <dbReference type="ARBA" id="ARBA00005953"/>
    </source>
</evidence>
<protein>
    <submittedName>
        <fullName evidence="3">Thioesterase family protein</fullName>
        <ecNumber evidence="3">3.1.2.-</ecNumber>
    </submittedName>
</protein>
<dbReference type="EMBL" id="JAUDUY010000004">
    <property type="protein sequence ID" value="MDM9631962.1"/>
    <property type="molecule type" value="Genomic_DNA"/>
</dbReference>
<dbReference type="InterPro" id="IPR008272">
    <property type="entry name" value="HB-CoA_thioesterase_AS"/>
</dbReference>
<evidence type="ECO:0000313" key="3">
    <source>
        <dbReference type="EMBL" id="MDM9631962.1"/>
    </source>
</evidence>
<gene>
    <name evidence="3" type="ORF">QU605_10790</name>
</gene>
<dbReference type="InterPro" id="IPR006684">
    <property type="entry name" value="YbgC/YbaW"/>
</dbReference>
<dbReference type="PANTHER" id="PTHR31793">
    <property type="entry name" value="4-HYDROXYBENZOYL-COA THIOESTERASE FAMILY MEMBER"/>
    <property type="match status" value="1"/>
</dbReference>